<dbReference type="NCBIfam" id="NF045530">
    <property type="entry name" value="LegP"/>
    <property type="match status" value="1"/>
</dbReference>
<protein>
    <recommendedName>
        <fullName evidence="3">Peptidase M12A domain-containing protein</fullName>
    </recommendedName>
</protein>
<evidence type="ECO:0000313" key="5">
    <source>
        <dbReference type="Proteomes" id="UP000546162"/>
    </source>
</evidence>
<organism evidence="4 5">
    <name type="scientific">Actinoplanes octamycinicus</name>
    <dbReference type="NCBI Taxonomy" id="135948"/>
    <lineage>
        <taxon>Bacteria</taxon>
        <taxon>Bacillati</taxon>
        <taxon>Actinomycetota</taxon>
        <taxon>Actinomycetes</taxon>
        <taxon>Micromonosporales</taxon>
        <taxon>Micromonosporaceae</taxon>
        <taxon>Actinoplanes</taxon>
    </lineage>
</organism>
<dbReference type="Pfam" id="PF01400">
    <property type="entry name" value="Astacin"/>
    <property type="match status" value="1"/>
</dbReference>
<dbReference type="InterPro" id="IPR024079">
    <property type="entry name" value="MetalloPept_cat_dom_sf"/>
</dbReference>
<proteinExistence type="predicted"/>
<keyword evidence="1" id="KW-0645">Protease</keyword>
<keyword evidence="5" id="KW-1185">Reference proteome</keyword>
<dbReference type="InterPro" id="IPR006026">
    <property type="entry name" value="Peptidase_Metallo"/>
</dbReference>
<reference evidence="4 5" key="1">
    <citation type="submission" date="2020-08" db="EMBL/GenBank/DDBJ databases">
        <title>Sequencing the genomes of 1000 actinobacteria strains.</title>
        <authorList>
            <person name="Klenk H.-P."/>
        </authorList>
    </citation>
    <scope>NUCLEOTIDE SEQUENCE [LARGE SCALE GENOMIC DNA]</scope>
    <source>
        <strain evidence="4 5">DSM 45809</strain>
    </source>
</reference>
<dbReference type="InterPro" id="IPR058502">
    <property type="entry name" value="PLL-like_beta-prop"/>
</dbReference>
<keyword evidence="1" id="KW-0862">Zinc</keyword>
<evidence type="ECO:0000256" key="1">
    <source>
        <dbReference type="PROSITE-ProRule" id="PRU01211"/>
    </source>
</evidence>
<dbReference type="GO" id="GO:0008270">
    <property type="term" value="F:zinc ion binding"/>
    <property type="evidence" value="ECO:0007669"/>
    <property type="project" value="UniProtKB-UniRule"/>
</dbReference>
<dbReference type="SUPFAM" id="SSF89372">
    <property type="entry name" value="Fucose-specific lectin"/>
    <property type="match status" value="2"/>
</dbReference>
<dbReference type="Gene3D" id="3.40.390.10">
    <property type="entry name" value="Collagenase (Catalytic Domain)"/>
    <property type="match status" value="1"/>
</dbReference>
<dbReference type="SUPFAM" id="SSF55486">
    <property type="entry name" value="Metalloproteases ('zincins'), catalytic domain"/>
    <property type="match status" value="1"/>
</dbReference>
<evidence type="ECO:0000256" key="2">
    <source>
        <dbReference type="SAM" id="Coils"/>
    </source>
</evidence>
<dbReference type="SMART" id="SM00235">
    <property type="entry name" value="ZnMc"/>
    <property type="match status" value="1"/>
</dbReference>
<feature type="binding site" evidence="1">
    <location>
        <position position="172"/>
    </location>
    <ligand>
        <name>Zn(2+)</name>
        <dbReference type="ChEBI" id="CHEBI:29105"/>
        <note>catalytic</note>
    </ligand>
</feature>
<keyword evidence="2" id="KW-0175">Coiled coil</keyword>
<evidence type="ECO:0000259" key="3">
    <source>
        <dbReference type="PROSITE" id="PS51864"/>
    </source>
</evidence>
<keyword evidence="1" id="KW-0482">Metalloprotease</keyword>
<feature type="coiled-coil region" evidence="2">
    <location>
        <begin position="49"/>
        <end position="76"/>
    </location>
</feature>
<dbReference type="InterPro" id="IPR034035">
    <property type="entry name" value="Astacin-like_dom"/>
</dbReference>
<feature type="domain" description="Peptidase M12A" evidence="3">
    <location>
        <begin position="79"/>
        <end position="274"/>
    </location>
</feature>
<feature type="binding site" evidence="1">
    <location>
        <position position="176"/>
    </location>
    <ligand>
        <name>Zn(2+)</name>
        <dbReference type="ChEBI" id="CHEBI:29105"/>
        <note>catalytic</note>
    </ligand>
</feature>
<feature type="binding site" evidence="1">
    <location>
        <position position="182"/>
    </location>
    <ligand>
        <name>Zn(2+)</name>
        <dbReference type="ChEBI" id="CHEBI:29105"/>
        <note>catalytic</note>
    </ligand>
</feature>
<comment type="cofactor">
    <cofactor evidence="1">
        <name>Zn(2+)</name>
        <dbReference type="ChEBI" id="CHEBI:29105"/>
    </cofactor>
    <text evidence="1">Binds 1 zinc ion per subunit.</text>
</comment>
<dbReference type="Gene3D" id="2.120.10.70">
    <property type="entry name" value="Fucose-specific lectin"/>
    <property type="match status" value="2"/>
</dbReference>
<dbReference type="Proteomes" id="UP000546162">
    <property type="component" value="Unassembled WGS sequence"/>
</dbReference>
<feature type="active site" evidence="1">
    <location>
        <position position="173"/>
    </location>
</feature>
<keyword evidence="1" id="KW-0479">Metal-binding</keyword>
<gene>
    <name evidence="4" type="ORF">BJY16_000152</name>
</gene>
<dbReference type="CDD" id="cd04280">
    <property type="entry name" value="ZnMc_astacin_like"/>
    <property type="match status" value="1"/>
</dbReference>
<dbReference type="PANTHER" id="PTHR10127:SF850">
    <property type="entry name" value="METALLOENDOPEPTIDASE"/>
    <property type="match status" value="1"/>
</dbReference>
<evidence type="ECO:0000313" key="4">
    <source>
        <dbReference type="EMBL" id="MBB4736693.1"/>
    </source>
</evidence>
<comment type="caution">
    <text evidence="4">The sequence shown here is derived from an EMBL/GenBank/DDBJ whole genome shotgun (WGS) entry which is preliminary data.</text>
</comment>
<dbReference type="RefSeq" id="WP_185037211.1">
    <property type="nucleotide sequence ID" value="NZ_BAABFG010000005.1"/>
</dbReference>
<dbReference type="Pfam" id="PF26607">
    <property type="entry name" value="DUF8189"/>
    <property type="match status" value="2"/>
</dbReference>
<dbReference type="PRINTS" id="PR00480">
    <property type="entry name" value="ASTACIN"/>
</dbReference>
<dbReference type="GO" id="GO:0004222">
    <property type="term" value="F:metalloendopeptidase activity"/>
    <property type="evidence" value="ECO:0007669"/>
    <property type="project" value="UniProtKB-UniRule"/>
</dbReference>
<dbReference type="AlphaFoldDB" id="A0A7W7GQZ1"/>
<dbReference type="PROSITE" id="PS51864">
    <property type="entry name" value="ASTACIN"/>
    <property type="match status" value="1"/>
</dbReference>
<dbReference type="PANTHER" id="PTHR10127">
    <property type="entry name" value="DISCOIDIN, CUB, EGF, LAMININ , AND ZINC METALLOPROTEASE DOMAIN CONTAINING"/>
    <property type="match status" value="1"/>
</dbReference>
<dbReference type="EMBL" id="JACHNB010000001">
    <property type="protein sequence ID" value="MBB4736693.1"/>
    <property type="molecule type" value="Genomic_DNA"/>
</dbReference>
<dbReference type="CDD" id="cd22954">
    <property type="entry name" value="PLL_lectin"/>
    <property type="match status" value="1"/>
</dbReference>
<name>A0A7W7GQZ1_9ACTN</name>
<dbReference type="GO" id="GO:0006508">
    <property type="term" value="P:proteolysis"/>
    <property type="evidence" value="ECO:0007669"/>
    <property type="project" value="UniProtKB-KW"/>
</dbReference>
<sequence>MTQVAEPGPWRSRGEFRGGERGTAMISGVTFRPKPVVFSEINGLAIFEGDIALGTVERLEQQLAEAREQAVAGDIASAVGISGTRFRWPNALIPYEIDPSLPNQRRVTDAIAHWEANTRIRFVARTPANAGQFPDFVRFSDAGGCWSFVGMQGTGAQTISLGGGCSTGNAIHEIGHAIGLWHEQSREDRDMFVRINWANIQPGMEHNFDQHVTDGDDLGGYDYGSIMHYPRTAFSANGQDTIVPLRPDAPIGQRVRLSPGDVAGVHQMYAAILGNGWAGGWSELYSENDQLGSLDVAANADGRLEVFGIGADERIWHTWQTRPGGGWTGGWAELYGDPDRLVTLRAARNADGRLEVFGINSEGRIWHTAQNAPNGAWAGGWAELYSETDRLAGLDVIANQDGRLEVFGVNSEGRIWHTWQGKPGDGWAELFSPVDRLSTLRAARNADGRLEVFGINGEGRIWHTWQVQPGGGWVDGWSELHSEIDRLAMLDVTANADGRLEVFGVNGEGRIWHTWQTSPGGAWNGGWAELYREADRLRTLRAARNRDGRIELFGIDAAGRVQHTWQIRPDTTWIGAWRELHAESDVLTTLAVHPGADGRLELFGLGEKGRIWHTWQL</sequence>
<comment type="caution">
    <text evidence="1">Lacks conserved residue(s) required for the propagation of feature annotation.</text>
</comment>
<keyword evidence="1" id="KW-0378">Hydrolase</keyword>
<accession>A0A7W7GQZ1</accession>
<dbReference type="InterPro" id="IPR001506">
    <property type="entry name" value="Peptidase_M12A"/>
</dbReference>